<dbReference type="PATRIC" id="fig|1398.24.peg.3395"/>
<name>A0A150JXI0_HEYCO</name>
<evidence type="ECO:0000313" key="1">
    <source>
        <dbReference type="EMBL" id="KYC62055.1"/>
    </source>
</evidence>
<sequence length="56" mass="6412">MDCIAEGEDQYFIDPDICIDCGACQAVCPVEAIYHEEELEEADMAFLEKARKFYTE</sequence>
<organism evidence="1 2">
    <name type="scientific">Heyndrickxia coagulans</name>
    <name type="common">Weizmannia coagulans</name>
    <dbReference type="NCBI Taxonomy" id="1398"/>
    <lineage>
        <taxon>Bacteria</taxon>
        <taxon>Bacillati</taxon>
        <taxon>Bacillota</taxon>
        <taxon>Bacilli</taxon>
        <taxon>Bacillales</taxon>
        <taxon>Bacillaceae</taxon>
        <taxon>Heyndrickxia</taxon>
    </lineage>
</organism>
<dbReference type="SUPFAM" id="SSF54862">
    <property type="entry name" value="4Fe-4S ferredoxins"/>
    <property type="match status" value="1"/>
</dbReference>
<dbReference type="Proteomes" id="UP000075288">
    <property type="component" value="Unassembled WGS sequence"/>
</dbReference>
<protein>
    <submittedName>
        <fullName evidence="1">Uncharacterized protein</fullName>
    </submittedName>
</protein>
<dbReference type="Gene3D" id="3.30.70.20">
    <property type="match status" value="1"/>
</dbReference>
<accession>A0A150JXI0</accession>
<dbReference type="PROSITE" id="PS00198">
    <property type="entry name" value="4FE4S_FER_1"/>
    <property type="match status" value="1"/>
</dbReference>
<comment type="caution">
    <text evidence="1">The sequence shown here is derived from an EMBL/GenBank/DDBJ whole genome shotgun (WGS) entry which is preliminary data.</text>
</comment>
<reference evidence="1 2" key="1">
    <citation type="submission" date="2016-01" db="EMBL/GenBank/DDBJ databases">
        <title>Genome Sequences of Twelve Sporeforming Bacillus Species Isolated from Foods.</title>
        <authorList>
            <person name="Berendsen E.M."/>
            <person name="Wells-Bennik M.H."/>
            <person name="Krawcyk A.O."/>
            <person name="De Jong A."/>
            <person name="Holsappel S."/>
            <person name="Eijlander R.T."/>
            <person name="Kuipers O.P."/>
        </authorList>
    </citation>
    <scope>NUCLEOTIDE SEQUENCE [LARGE SCALE GENOMIC DNA]</scope>
    <source>
        <strain evidence="1 2">B4098</strain>
    </source>
</reference>
<gene>
    <name evidence="1" type="ORF">B4098_0496</name>
</gene>
<dbReference type="PROSITE" id="PS51379">
    <property type="entry name" value="4FE4S_FER_2"/>
    <property type="match status" value="1"/>
</dbReference>
<dbReference type="Pfam" id="PF00037">
    <property type="entry name" value="Fer4"/>
    <property type="match status" value="1"/>
</dbReference>
<proteinExistence type="predicted"/>
<dbReference type="InterPro" id="IPR017896">
    <property type="entry name" value="4Fe4S_Fe-S-bd"/>
</dbReference>
<dbReference type="InterPro" id="IPR017900">
    <property type="entry name" value="4Fe4S_Fe_S_CS"/>
</dbReference>
<dbReference type="EMBL" id="LQYG01000059">
    <property type="protein sequence ID" value="KYC62055.1"/>
    <property type="molecule type" value="Genomic_DNA"/>
</dbReference>
<dbReference type="AlphaFoldDB" id="A0A150JXI0"/>
<evidence type="ECO:0000313" key="2">
    <source>
        <dbReference type="Proteomes" id="UP000075288"/>
    </source>
</evidence>